<dbReference type="InterPro" id="IPR050390">
    <property type="entry name" value="C5-Methyltransferase"/>
</dbReference>
<organism evidence="9">
    <name type="scientific">Salmonella enterica</name>
    <name type="common">Salmonella choleraesuis</name>
    <dbReference type="NCBI Taxonomy" id="28901"/>
    <lineage>
        <taxon>Bacteria</taxon>
        <taxon>Pseudomonadati</taxon>
        <taxon>Pseudomonadota</taxon>
        <taxon>Gammaproteobacteria</taxon>
        <taxon>Enterobacterales</taxon>
        <taxon>Enterobacteriaceae</taxon>
        <taxon>Salmonella</taxon>
    </lineage>
</organism>
<sequence>MTKSVLSFFTGVGLLDMGFRSADFDIVWHNEINTDFITGFKHGHSKLYGVNPNEINLFEGSIETINKSRVRDSISSGLIDNSDFGIIGGPPCPDFSNAGKNLGKDGENGKLTGIFVDIISDFKPKFFTLENVKGLIQKSTHRKYLADLLYKLSKDYCFDIRVLNALDYGIPQDRERLFVIGFKKSFIFDKLGYASLIDIEKINLQLIIELKKIKITNLDSFNWYDWPVNPLYANARERFNWPQRTPYGQNPTKPNSIPSNLLVQSSVFTPSIDDLANQNDVFKAYSDKFNIIDEGDISGKSFKRLHRWRFSPTAAYGNNEVHLHPYKPRRLSVREVMRIQSVPDKFELPNSMTLSSKFKTISNGVPVVLAKEIAQSISNFIE</sequence>
<evidence type="ECO:0000256" key="8">
    <source>
        <dbReference type="RuleBase" id="RU000416"/>
    </source>
</evidence>
<dbReference type="SUPFAM" id="SSF53335">
    <property type="entry name" value="S-adenosyl-L-methionine-dependent methyltransferases"/>
    <property type="match status" value="1"/>
</dbReference>
<dbReference type="PANTHER" id="PTHR10629:SF52">
    <property type="entry name" value="DNA (CYTOSINE-5)-METHYLTRANSFERASE 1"/>
    <property type="match status" value="1"/>
</dbReference>
<evidence type="ECO:0000256" key="6">
    <source>
        <dbReference type="ARBA" id="ARBA00047422"/>
    </source>
</evidence>
<evidence type="ECO:0000256" key="7">
    <source>
        <dbReference type="PROSITE-ProRule" id="PRU01016"/>
    </source>
</evidence>
<dbReference type="Gene3D" id="3.40.50.150">
    <property type="entry name" value="Vaccinia Virus protein VP39"/>
    <property type="match status" value="1"/>
</dbReference>
<dbReference type="GO" id="GO:0003886">
    <property type="term" value="F:DNA (cytosine-5-)-methyltransferase activity"/>
    <property type="evidence" value="ECO:0007669"/>
    <property type="project" value="UniProtKB-EC"/>
</dbReference>
<evidence type="ECO:0000256" key="3">
    <source>
        <dbReference type="ARBA" id="ARBA00022679"/>
    </source>
</evidence>
<dbReference type="NCBIfam" id="TIGR00675">
    <property type="entry name" value="dcm"/>
    <property type="match status" value="1"/>
</dbReference>
<keyword evidence="3 7" id="KW-0808">Transferase</keyword>
<evidence type="ECO:0000256" key="5">
    <source>
        <dbReference type="ARBA" id="ARBA00022747"/>
    </source>
</evidence>
<dbReference type="EMBL" id="AACWFO010000005">
    <property type="protein sequence ID" value="EAM8418210.1"/>
    <property type="molecule type" value="Genomic_DNA"/>
</dbReference>
<dbReference type="PRINTS" id="PR00105">
    <property type="entry name" value="C5METTRFRASE"/>
</dbReference>
<dbReference type="GO" id="GO:0032259">
    <property type="term" value="P:methylation"/>
    <property type="evidence" value="ECO:0007669"/>
    <property type="project" value="UniProtKB-KW"/>
</dbReference>
<keyword evidence="2 7" id="KW-0489">Methyltransferase</keyword>
<dbReference type="InterPro" id="IPR001525">
    <property type="entry name" value="C5_MeTfrase"/>
</dbReference>
<dbReference type="GO" id="GO:0009307">
    <property type="term" value="P:DNA restriction-modification system"/>
    <property type="evidence" value="ECO:0007669"/>
    <property type="project" value="UniProtKB-KW"/>
</dbReference>
<dbReference type="GO" id="GO:0044027">
    <property type="term" value="P:negative regulation of gene expression via chromosomal CpG island methylation"/>
    <property type="evidence" value="ECO:0007669"/>
    <property type="project" value="TreeGrafter"/>
</dbReference>
<dbReference type="Pfam" id="PF00145">
    <property type="entry name" value="DNA_methylase"/>
    <property type="match status" value="1"/>
</dbReference>
<proteinExistence type="inferred from homology"/>
<evidence type="ECO:0000256" key="1">
    <source>
        <dbReference type="ARBA" id="ARBA00011975"/>
    </source>
</evidence>
<name>A0A5T2WID4_SALER</name>
<dbReference type="EC" id="2.1.1.37" evidence="1"/>
<dbReference type="PROSITE" id="PS51679">
    <property type="entry name" value="SAM_MT_C5"/>
    <property type="match status" value="1"/>
</dbReference>
<protein>
    <recommendedName>
        <fullName evidence="1">DNA (cytosine-5-)-methyltransferase</fullName>
        <ecNumber evidence="1">2.1.1.37</ecNumber>
    </recommendedName>
</protein>
<gene>
    <name evidence="9" type="ORF">AC527_13225</name>
</gene>
<dbReference type="Gene3D" id="3.90.120.10">
    <property type="entry name" value="DNA Methylase, subunit A, domain 2"/>
    <property type="match status" value="2"/>
</dbReference>
<accession>A0A5T2WID4</accession>
<comment type="catalytic activity">
    <reaction evidence="6">
        <text>a 2'-deoxycytidine in DNA + S-adenosyl-L-methionine = a 5-methyl-2'-deoxycytidine in DNA + S-adenosyl-L-homocysteine + H(+)</text>
        <dbReference type="Rhea" id="RHEA:13681"/>
        <dbReference type="Rhea" id="RHEA-COMP:11369"/>
        <dbReference type="Rhea" id="RHEA-COMP:11370"/>
        <dbReference type="ChEBI" id="CHEBI:15378"/>
        <dbReference type="ChEBI" id="CHEBI:57856"/>
        <dbReference type="ChEBI" id="CHEBI:59789"/>
        <dbReference type="ChEBI" id="CHEBI:85452"/>
        <dbReference type="ChEBI" id="CHEBI:85454"/>
        <dbReference type="EC" id="2.1.1.37"/>
    </reaction>
</comment>
<dbReference type="PANTHER" id="PTHR10629">
    <property type="entry name" value="CYTOSINE-SPECIFIC METHYLTRANSFERASE"/>
    <property type="match status" value="1"/>
</dbReference>
<evidence type="ECO:0000313" key="9">
    <source>
        <dbReference type="EMBL" id="EAM8418210.1"/>
    </source>
</evidence>
<comment type="similarity">
    <text evidence="7 8">Belongs to the class I-like SAM-binding methyltransferase superfamily. C5-methyltransferase family.</text>
</comment>
<keyword evidence="5" id="KW-0680">Restriction system</keyword>
<dbReference type="GO" id="GO:0003677">
    <property type="term" value="F:DNA binding"/>
    <property type="evidence" value="ECO:0007669"/>
    <property type="project" value="TreeGrafter"/>
</dbReference>
<feature type="active site" evidence="7">
    <location>
        <position position="92"/>
    </location>
</feature>
<dbReference type="AlphaFoldDB" id="A0A5T2WID4"/>
<evidence type="ECO:0000256" key="2">
    <source>
        <dbReference type="ARBA" id="ARBA00022603"/>
    </source>
</evidence>
<dbReference type="InterPro" id="IPR029063">
    <property type="entry name" value="SAM-dependent_MTases_sf"/>
</dbReference>
<comment type="caution">
    <text evidence="9">The sequence shown here is derived from an EMBL/GenBank/DDBJ whole genome shotgun (WGS) entry which is preliminary data.</text>
</comment>
<evidence type="ECO:0000256" key="4">
    <source>
        <dbReference type="ARBA" id="ARBA00022691"/>
    </source>
</evidence>
<keyword evidence="4 7" id="KW-0949">S-adenosyl-L-methionine</keyword>
<reference evidence="9" key="1">
    <citation type="submission" date="2018-08" db="EMBL/GenBank/DDBJ databases">
        <authorList>
            <consortium name="GenomeTrakr network: Whole genome sequencing for foodborne pathogen traceback"/>
        </authorList>
    </citation>
    <scope>NUCLEOTIDE SEQUENCE</scope>
    <source>
        <strain evidence="9">FDA00009177</strain>
    </source>
</reference>